<sequence length="41" mass="4486">MNMKTCHSTEGISTGPVTSLMLQTLLQELYILSPHISSPLL</sequence>
<evidence type="ECO:0000313" key="2">
    <source>
        <dbReference type="Proteomes" id="UP000324222"/>
    </source>
</evidence>
<organism evidence="1 2">
    <name type="scientific">Portunus trituberculatus</name>
    <name type="common">Swimming crab</name>
    <name type="synonym">Neptunus trituberculatus</name>
    <dbReference type="NCBI Taxonomy" id="210409"/>
    <lineage>
        <taxon>Eukaryota</taxon>
        <taxon>Metazoa</taxon>
        <taxon>Ecdysozoa</taxon>
        <taxon>Arthropoda</taxon>
        <taxon>Crustacea</taxon>
        <taxon>Multicrustacea</taxon>
        <taxon>Malacostraca</taxon>
        <taxon>Eumalacostraca</taxon>
        <taxon>Eucarida</taxon>
        <taxon>Decapoda</taxon>
        <taxon>Pleocyemata</taxon>
        <taxon>Brachyura</taxon>
        <taxon>Eubrachyura</taxon>
        <taxon>Portunoidea</taxon>
        <taxon>Portunidae</taxon>
        <taxon>Portuninae</taxon>
        <taxon>Portunus</taxon>
    </lineage>
</organism>
<protein>
    <submittedName>
        <fullName evidence="1">Uncharacterized protein</fullName>
    </submittedName>
</protein>
<proteinExistence type="predicted"/>
<accession>A0A5B7HN78</accession>
<gene>
    <name evidence="1" type="ORF">E2C01_064912</name>
</gene>
<keyword evidence="2" id="KW-1185">Reference proteome</keyword>
<dbReference type="AlphaFoldDB" id="A0A5B7HN78"/>
<name>A0A5B7HN78_PORTR</name>
<comment type="caution">
    <text evidence="1">The sequence shown here is derived from an EMBL/GenBank/DDBJ whole genome shotgun (WGS) entry which is preliminary data.</text>
</comment>
<evidence type="ECO:0000313" key="1">
    <source>
        <dbReference type="EMBL" id="MPC70657.1"/>
    </source>
</evidence>
<reference evidence="1 2" key="1">
    <citation type="submission" date="2019-05" db="EMBL/GenBank/DDBJ databases">
        <title>Another draft genome of Portunus trituberculatus and its Hox gene families provides insights of decapod evolution.</title>
        <authorList>
            <person name="Jeong J.-H."/>
            <person name="Song I."/>
            <person name="Kim S."/>
            <person name="Choi T."/>
            <person name="Kim D."/>
            <person name="Ryu S."/>
            <person name="Kim W."/>
        </authorList>
    </citation>
    <scope>NUCLEOTIDE SEQUENCE [LARGE SCALE GENOMIC DNA]</scope>
    <source>
        <tissue evidence="1">Muscle</tissue>
    </source>
</reference>
<dbReference type="EMBL" id="VSRR010031501">
    <property type="protein sequence ID" value="MPC70657.1"/>
    <property type="molecule type" value="Genomic_DNA"/>
</dbReference>
<dbReference type="Proteomes" id="UP000324222">
    <property type="component" value="Unassembled WGS sequence"/>
</dbReference>